<protein>
    <submittedName>
        <fullName evidence="2">DUF1344 domain-containing protein</fullName>
    </submittedName>
</protein>
<accession>A0A6L9ME96</accession>
<dbReference type="Pfam" id="PF07076">
    <property type="entry name" value="DUF1344"/>
    <property type="match status" value="1"/>
</dbReference>
<keyword evidence="3" id="KW-1185">Reference proteome</keyword>
<reference evidence="2 3" key="1">
    <citation type="submission" date="2020-01" db="EMBL/GenBank/DDBJ databases">
        <title>Genomes of bacteria type strains.</title>
        <authorList>
            <person name="Chen J."/>
            <person name="Zhu S."/>
            <person name="Chen J."/>
        </authorList>
    </citation>
    <scope>NUCLEOTIDE SEQUENCE [LARGE SCALE GENOMIC DNA]</scope>
    <source>
        <strain evidence="2 3">KCTC 52919</strain>
    </source>
</reference>
<sequence>MTRQILAFFASSVLTVAMQIPSMAQEVDGTIEAVDRERAEIRLSDGLVYMLPDGFDFDGVKAGMDVVLIYDEQHPLGTIRLV</sequence>
<comment type="caution">
    <text evidence="2">The sequence shown here is derived from an EMBL/GenBank/DDBJ whole genome shotgun (WGS) entry which is preliminary data.</text>
</comment>
<gene>
    <name evidence="2" type="ORF">GTW51_04590</name>
</gene>
<name>A0A6L9ME96_9HYPH</name>
<dbReference type="InterPro" id="IPR009780">
    <property type="entry name" value="DUF1344"/>
</dbReference>
<evidence type="ECO:0000313" key="3">
    <source>
        <dbReference type="Proteomes" id="UP000476332"/>
    </source>
</evidence>
<dbReference type="Proteomes" id="UP000476332">
    <property type="component" value="Unassembled WGS sequence"/>
</dbReference>
<feature type="signal peptide" evidence="1">
    <location>
        <begin position="1"/>
        <end position="24"/>
    </location>
</feature>
<dbReference type="EMBL" id="JAAAMJ010000002">
    <property type="protein sequence ID" value="NDV85976.1"/>
    <property type="molecule type" value="Genomic_DNA"/>
</dbReference>
<dbReference type="AlphaFoldDB" id="A0A6L9ME96"/>
<proteinExistence type="predicted"/>
<organism evidence="2 3">
    <name type="scientific">Aurantimonas aggregata</name>
    <dbReference type="NCBI Taxonomy" id="2047720"/>
    <lineage>
        <taxon>Bacteria</taxon>
        <taxon>Pseudomonadati</taxon>
        <taxon>Pseudomonadota</taxon>
        <taxon>Alphaproteobacteria</taxon>
        <taxon>Hyphomicrobiales</taxon>
        <taxon>Aurantimonadaceae</taxon>
        <taxon>Aurantimonas</taxon>
    </lineage>
</organism>
<evidence type="ECO:0000256" key="1">
    <source>
        <dbReference type="SAM" id="SignalP"/>
    </source>
</evidence>
<evidence type="ECO:0000313" key="2">
    <source>
        <dbReference type="EMBL" id="NDV85976.1"/>
    </source>
</evidence>
<dbReference type="RefSeq" id="WP_163042731.1">
    <property type="nucleotide sequence ID" value="NZ_JAAAMJ010000002.1"/>
</dbReference>
<feature type="chain" id="PRO_5026720185" evidence="1">
    <location>
        <begin position="25"/>
        <end position="82"/>
    </location>
</feature>
<keyword evidence="1" id="KW-0732">Signal</keyword>